<dbReference type="EMBL" id="JAEUBG010002094">
    <property type="protein sequence ID" value="KAH3685211.1"/>
    <property type="molecule type" value="Genomic_DNA"/>
</dbReference>
<organism evidence="1 2">
    <name type="scientific">Wickerhamomyces pijperi</name>
    <name type="common">Yeast</name>
    <name type="synonym">Pichia pijperi</name>
    <dbReference type="NCBI Taxonomy" id="599730"/>
    <lineage>
        <taxon>Eukaryota</taxon>
        <taxon>Fungi</taxon>
        <taxon>Dikarya</taxon>
        <taxon>Ascomycota</taxon>
        <taxon>Saccharomycotina</taxon>
        <taxon>Saccharomycetes</taxon>
        <taxon>Phaffomycetales</taxon>
        <taxon>Wickerhamomycetaceae</taxon>
        <taxon>Wickerhamomyces</taxon>
    </lineage>
</organism>
<reference evidence="1" key="2">
    <citation type="submission" date="2021-01" db="EMBL/GenBank/DDBJ databases">
        <authorList>
            <person name="Schikora-Tamarit M.A."/>
        </authorList>
    </citation>
    <scope>NUCLEOTIDE SEQUENCE</scope>
    <source>
        <strain evidence="1">CBS2887</strain>
    </source>
</reference>
<keyword evidence="2" id="KW-1185">Reference proteome</keyword>
<proteinExistence type="predicted"/>
<sequence>MCWVSSTSGILELIMFRVGEGNLAEGGSVMYSLSKAGNSGTLKLAGVLMTRLLTWSLPMMVLTLMGKSHTLESLLLGPSTFKWVVV</sequence>
<evidence type="ECO:0000313" key="2">
    <source>
        <dbReference type="Proteomes" id="UP000774326"/>
    </source>
</evidence>
<accession>A0A9P8Q751</accession>
<gene>
    <name evidence="1" type="ORF">WICPIJ_003805</name>
</gene>
<reference evidence="1" key="1">
    <citation type="journal article" date="2021" name="Open Biol.">
        <title>Shared evolutionary footprints suggest mitochondrial oxidative damage underlies multiple complex I losses in fungi.</title>
        <authorList>
            <person name="Schikora-Tamarit M.A."/>
            <person name="Marcet-Houben M."/>
            <person name="Nosek J."/>
            <person name="Gabaldon T."/>
        </authorList>
    </citation>
    <scope>NUCLEOTIDE SEQUENCE</scope>
    <source>
        <strain evidence="1">CBS2887</strain>
    </source>
</reference>
<evidence type="ECO:0000313" key="1">
    <source>
        <dbReference type="EMBL" id="KAH3685211.1"/>
    </source>
</evidence>
<dbReference type="Proteomes" id="UP000774326">
    <property type="component" value="Unassembled WGS sequence"/>
</dbReference>
<name>A0A9P8Q751_WICPI</name>
<protein>
    <submittedName>
        <fullName evidence="1">Uncharacterized protein</fullName>
    </submittedName>
</protein>
<dbReference type="AlphaFoldDB" id="A0A9P8Q751"/>
<comment type="caution">
    <text evidence="1">The sequence shown here is derived from an EMBL/GenBank/DDBJ whole genome shotgun (WGS) entry which is preliminary data.</text>
</comment>